<dbReference type="RefSeq" id="WP_077134065.1">
    <property type="nucleotide sequence ID" value="NZ_CP014263.1"/>
</dbReference>
<dbReference type="OrthoDB" id="593800at2"/>
<feature type="domain" description="DUF2231" evidence="3">
    <location>
        <begin position="9"/>
        <end position="144"/>
    </location>
</feature>
<sequence>MESQAKLAGHAAHPILIVFPLGLLSTSVLFDVVYLLTNNPTFAQVSYWMIVAGLLGGLVATLPGWVDWFAIPSRTRAKRIGLAHGMGNVLVLILFAISWLFRRDEISYAPSVIALVVSFVAFALVGFTGWLGGELVNRLGVGVDDGAHLNAPNSLSGRPATDIDGEGGRITDTEEHSRFA</sequence>
<evidence type="ECO:0000313" key="4">
    <source>
        <dbReference type="EMBL" id="AQG82563.1"/>
    </source>
</evidence>
<keyword evidence="2" id="KW-1133">Transmembrane helix</keyword>
<dbReference type="EMBL" id="CP014263">
    <property type="protein sequence ID" value="AQG82563.1"/>
    <property type="molecule type" value="Genomic_DNA"/>
</dbReference>
<feature type="transmembrane region" description="Helical" evidence="2">
    <location>
        <begin position="107"/>
        <end position="131"/>
    </location>
</feature>
<dbReference type="Proteomes" id="UP000187941">
    <property type="component" value="Chromosome"/>
</dbReference>
<name>A0A1P9X4Q3_9BACT</name>
<evidence type="ECO:0000256" key="2">
    <source>
        <dbReference type="SAM" id="Phobius"/>
    </source>
</evidence>
<feature type="region of interest" description="Disordered" evidence="1">
    <location>
        <begin position="152"/>
        <end position="180"/>
    </location>
</feature>
<accession>A0A1P9X4Q3</accession>
<dbReference type="InterPro" id="IPR019251">
    <property type="entry name" value="DUF2231_TM"/>
</dbReference>
<feature type="transmembrane region" description="Helical" evidence="2">
    <location>
        <begin position="47"/>
        <end position="70"/>
    </location>
</feature>
<feature type="compositionally biased region" description="Basic and acidic residues" evidence="1">
    <location>
        <begin position="166"/>
        <end position="180"/>
    </location>
</feature>
<dbReference type="KEGG" id="smon:AWR27_17935"/>
<dbReference type="Pfam" id="PF09990">
    <property type="entry name" value="DUF2231"/>
    <property type="match status" value="1"/>
</dbReference>
<dbReference type="AlphaFoldDB" id="A0A1P9X4Q3"/>
<proteinExistence type="predicted"/>
<dbReference type="STRING" id="1178516.AWR27_17935"/>
<evidence type="ECO:0000259" key="3">
    <source>
        <dbReference type="Pfam" id="PF09990"/>
    </source>
</evidence>
<keyword evidence="2" id="KW-0472">Membrane</keyword>
<evidence type="ECO:0000313" key="5">
    <source>
        <dbReference type="Proteomes" id="UP000187941"/>
    </source>
</evidence>
<feature type="transmembrane region" description="Helical" evidence="2">
    <location>
        <begin position="82"/>
        <end position="101"/>
    </location>
</feature>
<evidence type="ECO:0000256" key="1">
    <source>
        <dbReference type="SAM" id="MobiDB-lite"/>
    </source>
</evidence>
<reference evidence="4 5" key="1">
    <citation type="submission" date="2016-01" db="EMBL/GenBank/DDBJ databases">
        <authorList>
            <person name="Oliw E.H."/>
        </authorList>
    </citation>
    <scope>NUCLEOTIDE SEQUENCE [LARGE SCALE GENOMIC DNA]</scope>
    <source>
        <strain evidence="4 5">DY10</strain>
    </source>
</reference>
<keyword evidence="5" id="KW-1185">Reference proteome</keyword>
<feature type="transmembrane region" description="Helical" evidence="2">
    <location>
        <begin position="12"/>
        <end position="35"/>
    </location>
</feature>
<keyword evidence="2" id="KW-0812">Transmembrane</keyword>
<gene>
    <name evidence="4" type="ORF">AWR27_17935</name>
</gene>
<organism evidence="4 5">
    <name type="scientific">Spirosoma montaniterrae</name>
    <dbReference type="NCBI Taxonomy" id="1178516"/>
    <lineage>
        <taxon>Bacteria</taxon>
        <taxon>Pseudomonadati</taxon>
        <taxon>Bacteroidota</taxon>
        <taxon>Cytophagia</taxon>
        <taxon>Cytophagales</taxon>
        <taxon>Cytophagaceae</taxon>
        <taxon>Spirosoma</taxon>
    </lineage>
</organism>
<protein>
    <recommendedName>
        <fullName evidence="3">DUF2231 domain-containing protein</fullName>
    </recommendedName>
</protein>